<dbReference type="Gene3D" id="3.30.530.20">
    <property type="match status" value="1"/>
</dbReference>
<keyword evidence="2" id="KW-0611">Plant defense</keyword>
<dbReference type="InterPro" id="IPR000916">
    <property type="entry name" value="Bet_v_I/MLP"/>
</dbReference>
<comment type="similarity">
    <text evidence="1 2">Belongs to the BetVI family.</text>
</comment>
<dbReference type="GO" id="GO:0009738">
    <property type="term" value="P:abscisic acid-activated signaling pathway"/>
    <property type="evidence" value="ECO:0007669"/>
    <property type="project" value="InterPro"/>
</dbReference>
<evidence type="ECO:0000256" key="1">
    <source>
        <dbReference type="ARBA" id="ARBA00009744"/>
    </source>
</evidence>
<dbReference type="PANTHER" id="PTHR31213:SF55">
    <property type="entry name" value="STRESS-INDUCED PROTEIN SAM22"/>
    <property type="match status" value="1"/>
</dbReference>
<name>A0AAD8P9H9_TARER</name>
<sequence>MASATLEIEFVSKSSAEKAFKTFTHFDEIAPKIIPHVFKSFETIHGDGGVGTVKNITFGEGIPFTSGKYKVEVVDASNYIFSNSFFEGDNLHGIFETITHHYKITPSADGGSVIKQTVVYKCKGDEKPPEEILKKEKEQYEGIFQAVEAYAVANPEA</sequence>
<dbReference type="InterPro" id="IPR024949">
    <property type="entry name" value="Bet_v_I_allergen"/>
</dbReference>
<accession>A0AAD8P9H9</accession>
<dbReference type="SMART" id="SM01037">
    <property type="entry name" value="Bet_v_1"/>
    <property type="match status" value="1"/>
</dbReference>
<protein>
    <recommendedName>
        <fullName evidence="3">Bet v I/Major latex protein domain-containing protein</fullName>
    </recommendedName>
</protein>
<dbReference type="InterPro" id="IPR023393">
    <property type="entry name" value="START-like_dom_sf"/>
</dbReference>
<dbReference type="InterPro" id="IPR050279">
    <property type="entry name" value="Plant_def-hormone_signal"/>
</dbReference>
<dbReference type="GO" id="GO:0005737">
    <property type="term" value="C:cytoplasm"/>
    <property type="evidence" value="ECO:0007669"/>
    <property type="project" value="TreeGrafter"/>
</dbReference>
<evidence type="ECO:0000313" key="4">
    <source>
        <dbReference type="EMBL" id="KAK1437344.1"/>
    </source>
</evidence>
<dbReference type="AlphaFoldDB" id="A0AAD8P9H9"/>
<dbReference type="EMBL" id="JAUHHV010000001">
    <property type="protein sequence ID" value="KAK1437344.1"/>
    <property type="molecule type" value="Genomic_DNA"/>
</dbReference>
<proteinExistence type="inferred from homology"/>
<dbReference type="SUPFAM" id="SSF55961">
    <property type="entry name" value="Bet v1-like"/>
    <property type="match status" value="1"/>
</dbReference>
<organism evidence="4 5">
    <name type="scientific">Tagetes erecta</name>
    <name type="common">African marigold</name>
    <dbReference type="NCBI Taxonomy" id="13708"/>
    <lineage>
        <taxon>Eukaryota</taxon>
        <taxon>Viridiplantae</taxon>
        <taxon>Streptophyta</taxon>
        <taxon>Embryophyta</taxon>
        <taxon>Tracheophyta</taxon>
        <taxon>Spermatophyta</taxon>
        <taxon>Magnoliopsida</taxon>
        <taxon>eudicotyledons</taxon>
        <taxon>Gunneridae</taxon>
        <taxon>Pentapetalae</taxon>
        <taxon>asterids</taxon>
        <taxon>campanulids</taxon>
        <taxon>Asterales</taxon>
        <taxon>Asteraceae</taxon>
        <taxon>Asteroideae</taxon>
        <taxon>Heliantheae alliance</taxon>
        <taxon>Tageteae</taxon>
        <taxon>Tagetes</taxon>
    </lineage>
</organism>
<dbReference type="CDD" id="cd07816">
    <property type="entry name" value="Bet_v1-like"/>
    <property type="match status" value="1"/>
</dbReference>
<comment type="caution">
    <text evidence="4">The sequence shown here is derived from an EMBL/GenBank/DDBJ whole genome shotgun (WGS) entry which is preliminary data.</text>
</comment>
<gene>
    <name evidence="4" type="ORF">QVD17_03135</name>
</gene>
<dbReference type="PANTHER" id="PTHR31213">
    <property type="entry name" value="OS08G0374000 PROTEIN-RELATED"/>
    <property type="match status" value="1"/>
</dbReference>
<feature type="domain" description="Bet v I/Major latex protein" evidence="3">
    <location>
        <begin position="1"/>
        <end position="150"/>
    </location>
</feature>
<keyword evidence="5" id="KW-1185">Reference proteome</keyword>
<dbReference type="FunFam" id="3.30.530.20:FF:000007">
    <property type="entry name" value="Major pollen allergen Bet v 1-A"/>
    <property type="match status" value="1"/>
</dbReference>
<evidence type="ECO:0000313" key="5">
    <source>
        <dbReference type="Proteomes" id="UP001229421"/>
    </source>
</evidence>
<dbReference type="GO" id="GO:0006952">
    <property type="term" value="P:defense response"/>
    <property type="evidence" value="ECO:0007669"/>
    <property type="project" value="UniProtKB-KW"/>
</dbReference>
<reference evidence="4" key="1">
    <citation type="journal article" date="2023" name="bioRxiv">
        <title>Improved chromosome-level genome assembly for marigold (Tagetes erecta).</title>
        <authorList>
            <person name="Jiang F."/>
            <person name="Yuan L."/>
            <person name="Wang S."/>
            <person name="Wang H."/>
            <person name="Xu D."/>
            <person name="Wang A."/>
            <person name="Fan W."/>
        </authorList>
    </citation>
    <scope>NUCLEOTIDE SEQUENCE</scope>
    <source>
        <strain evidence="4">WSJ</strain>
        <tissue evidence="4">Leaf</tissue>
    </source>
</reference>
<evidence type="ECO:0000256" key="2">
    <source>
        <dbReference type="RuleBase" id="RU000409"/>
    </source>
</evidence>
<evidence type="ECO:0000259" key="3">
    <source>
        <dbReference type="SMART" id="SM01037"/>
    </source>
</evidence>
<dbReference type="GO" id="GO:0038023">
    <property type="term" value="F:signaling receptor activity"/>
    <property type="evidence" value="ECO:0007669"/>
    <property type="project" value="InterPro"/>
</dbReference>
<dbReference type="PRINTS" id="PR00634">
    <property type="entry name" value="BETALLERGEN"/>
</dbReference>
<dbReference type="Proteomes" id="UP001229421">
    <property type="component" value="Unassembled WGS sequence"/>
</dbReference>
<dbReference type="GO" id="GO:0005634">
    <property type="term" value="C:nucleus"/>
    <property type="evidence" value="ECO:0007669"/>
    <property type="project" value="TreeGrafter"/>
</dbReference>
<dbReference type="Pfam" id="PF00407">
    <property type="entry name" value="Bet_v_1"/>
    <property type="match status" value="1"/>
</dbReference>
<keyword evidence="2" id="KW-0568">Pathogenesis-related protein</keyword>
<dbReference type="GO" id="GO:0004864">
    <property type="term" value="F:protein phosphatase inhibitor activity"/>
    <property type="evidence" value="ECO:0007669"/>
    <property type="project" value="InterPro"/>
</dbReference>
<dbReference type="PROSITE" id="PS00451">
    <property type="entry name" value="PATHOGENESIS_BETVI"/>
    <property type="match status" value="1"/>
</dbReference>
<dbReference type="GO" id="GO:0010427">
    <property type="term" value="F:abscisic acid binding"/>
    <property type="evidence" value="ECO:0007669"/>
    <property type="project" value="InterPro"/>
</dbReference>